<dbReference type="GO" id="GO:0019005">
    <property type="term" value="C:SCF ubiquitin ligase complex"/>
    <property type="evidence" value="ECO:0007669"/>
    <property type="project" value="TreeGrafter"/>
</dbReference>
<dbReference type="AlphaFoldDB" id="A0A1B6EE02"/>
<dbReference type="InterPro" id="IPR001810">
    <property type="entry name" value="F-box_dom"/>
</dbReference>
<dbReference type="SUPFAM" id="SSF50978">
    <property type="entry name" value="WD40 repeat-like"/>
    <property type="match status" value="1"/>
</dbReference>
<dbReference type="SUPFAM" id="SSF81383">
    <property type="entry name" value="F-box domain"/>
    <property type="match status" value="1"/>
</dbReference>
<dbReference type="InterPro" id="IPR036047">
    <property type="entry name" value="F-box-like_dom_sf"/>
</dbReference>
<dbReference type="SMART" id="SM00256">
    <property type="entry name" value="FBOX"/>
    <property type="match status" value="1"/>
</dbReference>
<evidence type="ECO:0000313" key="2">
    <source>
        <dbReference type="EMBL" id="JAS36153.1"/>
    </source>
</evidence>
<protein>
    <recommendedName>
        <fullName evidence="1">F-box domain-containing protein</fullName>
    </recommendedName>
</protein>
<organism evidence="2">
    <name type="scientific">Clastoptera arizonana</name>
    <name type="common">Arizona spittle bug</name>
    <dbReference type="NCBI Taxonomy" id="38151"/>
    <lineage>
        <taxon>Eukaryota</taxon>
        <taxon>Metazoa</taxon>
        <taxon>Ecdysozoa</taxon>
        <taxon>Arthropoda</taxon>
        <taxon>Hexapoda</taxon>
        <taxon>Insecta</taxon>
        <taxon>Pterygota</taxon>
        <taxon>Neoptera</taxon>
        <taxon>Paraneoptera</taxon>
        <taxon>Hemiptera</taxon>
        <taxon>Auchenorrhyncha</taxon>
        <taxon>Cercopoidea</taxon>
        <taxon>Clastopteridae</taxon>
        <taxon>Clastoptera</taxon>
    </lineage>
</organism>
<evidence type="ECO:0000259" key="1">
    <source>
        <dbReference type="PROSITE" id="PS50181"/>
    </source>
</evidence>
<dbReference type="Pfam" id="PF12937">
    <property type="entry name" value="F-box-like"/>
    <property type="match status" value="1"/>
</dbReference>
<feature type="domain" description="F-box" evidence="1">
    <location>
        <begin position="4"/>
        <end position="50"/>
    </location>
</feature>
<dbReference type="GO" id="GO:0031146">
    <property type="term" value="P:SCF-dependent proteasomal ubiquitin-dependent protein catabolic process"/>
    <property type="evidence" value="ECO:0007669"/>
    <property type="project" value="TreeGrafter"/>
</dbReference>
<dbReference type="InterPro" id="IPR036322">
    <property type="entry name" value="WD40_repeat_dom_sf"/>
</dbReference>
<dbReference type="InterPro" id="IPR052301">
    <property type="entry name" value="SCF_F-box/WD-repeat"/>
</dbReference>
<name>A0A1B6EE02_9HEMI</name>
<gene>
    <name evidence="2" type="ORF">g.9510</name>
</gene>
<dbReference type="Gene3D" id="1.20.1280.50">
    <property type="match status" value="1"/>
</dbReference>
<dbReference type="InterPro" id="IPR015943">
    <property type="entry name" value="WD40/YVTN_repeat-like_dom_sf"/>
</dbReference>
<dbReference type="PROSITE" id="PS50181">
    <property type="entry name" value="FBOX"/>
    <property type="match status" value="1"/>
</dbReference>
<reference evidence="2" key="1">
    <citation type="submission" date="2015-12" db="EMBL/GenBank/DDBJ databases">
        <title>De novo transcriptome assembly of four potential Pierce s Disease insect vectors from Arizona vineyards.</title>
        <authorList>
            <person name="Tassone E.E."/>
        </authorList>
    </citation>
    <scope>NUCLEOTIDE SEQUENCE</scope>
</reference>
<dbReference type="Gene3D" id="2.130.10.10">
    <property type="entry name" value="YVTN repeat-like/Quinoprotein amine dehydrogenase"/>
    <property type="match status" value="1"/>
</dbReference>
<sequence length="400" mass="47168">MKKAMTLDSLPDDVLLWIFEYCHLIDLGNLSLVCKRFKILISQDYLWSKKCNNLITSQESSVFLNRSLIELSAKEKCRIALNWKLGCYIQRNIFFIKKMFSWMMIEADKAWLSRGTTLSCYKRTKYGIKHKYPIYSLDRLHEYDIRRFVKRNDVIFTCGYDNHINGLSADTGKSMFRKKIPEVQELYCIDVVEETLITSANNNTIQTWKLSENYRKCDKIHTTYFDERIWSLAIRPRGGIVALGFSGIYTNLSLLHIESNLNLYNAPTRGGKVVHDIKWESPNIFLTCGYELRMFDLRVPDYCVKTWEDPFDCKAYCLETDNSNYILCGMIYHGRVQMWDKRSDRFIQQYFPKPTPASPVYSLGFDPGQLYISLDDRLVYMDFTTYLNQESVKKDYSFFR</sequence>
<proteinExistence type="predicted"/>
<accession>A0A1B6EE02</accession>
<dbReference type="EMBL" id="GEDC01001145">
    <property type="protein sequence ID" value="JAS36153.1"/>
    <property type="molecule type" value="Transcribed_RNA"/>
</dbReference>
<dbReference type="PANTHER" id="PTHR14381:SF1">
    <property type="entry name" value="F-BOX_WD REPEAT-CONTAINING PROTEIN 4"/>
    <property type="match status" value="1"/>
</dbReference>
<dbReference type="PANTHER" id="PTHR14381">
    <property type="entry name" value="DACTYLIN"/>
    <property type="match status" value="1"/>
</dbReference>